<evidence type="ECO:0000256" key="15">
    <source>
        <dbReference type="PROSITE-ProRule" id="PRU01384"/>
    </source>
</evidence>
<feature type="region of interest" description="Disordered" evidence="18">
    <location>
        <begin position="1258"/>
        <end position="1283"/>
    </location>
</feature>
<dbReference type="GO" id="GO:0005524">
    <property type="term" value="F:ATP binding"/>
    <property type="evidence" value="ECO:0007669"/>
    <property type="project" value="UniProtKB-UniRule"/>
</dbReference>
<dbReference type="InterPro" id="IPR050634">
    <property type="entry name" value="DNA_Topoisomerase_II"/>
</dbReference>
<dbReference type="PRINTS" id="PR00418">
    <property type="entry name" value="TPI2FAMILY"/>
</dbReference>
<evidence type="ECO:0000256" key="13">
    <source>
        <dbReference type="ARBA" id="ARBA00023235"/>
    </source>
</evidence>
<evidence type="ECO:0000256" key="17">
    <source>
        <dbReference type="SAM" id="Coils"/>
    </source>
</evidence>
<dbReference type="Proteomes" id="UP001212152">
    <property type="component" value="Unassembled WGS sequence"/>
</dbReference>
<evidence type="ECO:0000256" key="18">
    <source>
        <dbReference type="SAM" id="MobiDB-lite"/>
    </source>
</evidence>
<dbReference type="SUPFAM" id="SSF54211">
    <property type="entry name" value="Ribosomal protein S5 domain 2-like"/>
    <property type="match status" value="1"/>
</dbReference>
<dbReference type="InterPro" id="IPR006171">
    <property type="entry name" value="TOPRIM_dom"/>
</dbReference>
<dbReference type="InterPro" id="IPR036890">
    <property type="entry name" value="HATPase_C_sf"/>
</dbReference>
<dbReference type="InterPro" id="IPR001154">
    <property type="entry name" value="TopoII_euk"/>
</dbReference>
<keyword evidence="7" id="KW-0479">Metal-binding</keyword>
<keyword evidence="22" id="KW-1185">Reference proteome</keyword>
<feature type="coiled-coil region" evidence="17">
    <location>
        <begin position="1104"/>
        <end position="1131"/>
    </location>
</feature>
<evidence type="ECO:0000313" key="22">
    <source>
        <dbReference type="Proteomes" id="UP001212152"/>
    </source>
</evidence>
<dbReference type="InterPro" id="IPR031660">
    <property type="entry name" value="TOPRIM_C"/>
</dbReference>
<evidence type="ECO:0000256" key="9">
    <source>
        <dbReference type="ARBA" id="ARBA00022840"/>
    </source>
</evidence>
<dbReference type="InterPro" id="IPR013759">
    <property type="entry name" value="Topo_IIA_B_C"/>
</dbReference>
<keyword evidence="11 15" id="KW-0799">Topoisomerase</keyword>
<dbReference type="PANTHER" id="PTHR10169:SF38">
    <property type="entry name" value="DNA TOPOISOMERASE 2"/>
    <property type="match status" value="1"/>
</dbReference>
<evidence type="ECO:0000256" key="6">
    <source>
        <dbReference type="ARBA" id="ARBA00019635"/>
    </source>
</evidence>
<comment type="similarity">
    <text evidence="4 16">Belongs to the type II topoisomerase family.</text>
</comment>
<dbReference type="Pfam" id="PF00521">
    <property type="entry name" value="DNA_topoisoIV"/>
    <property type="match status" value="1"/>
</dbReference>
<dbReference type="Pfam" id="PF01751">
    <property type="entry name" value="Toprim"/>
    <property type="match status" value="1"/>
</dbReference>
<dbReference type="Gene3D" id="3.30.230.10">
    <property type="match status" value="1"/>
</dbReference>
<keyword evidence="8 16" id="KW-0547">Nucleotide-binding</keyword>
<evidence type="ECO:0000256" key="3">
    <source>
        <dbReference type="ARBA" id="ARBA00001946"/>
    </source>
</evidence>
<evidence type="ECO:0000256" key="7">
    <source>
        <dbReference type="ARBA" id="ARBA00022723"/>
    </source>
</evidence>
<evidence type="ECO:0000256" key="10">
    <source>
        <dbReference type="ARBA" id="ARBA00022842"/>
    </source>
</evidence>
<dbReference type="GO" id="GO:0000819">
    <property type="term" value="P:sister chromatid segregation"/>
    <property type="evidence" value="ECO:0007669"/>
    <property type="project" value="TreeGrafter"/>
</dbReference>
<keyword evidence="9 16" id="KW-0067">ATP-binding</keyword>
<dbReference type="InterPro" id="IPR002205">
    <property type="entry name" value="Topo_IIA_dom_A"/>
</dbReference>
<keyword evidence="12 15" id="KW-0238">DNA-binding</keyword>
<feature type="domain" description="Toprim" evidence="19">
    <location>
        <begin position="505"/>
        <end position="619"/>
    </location>
</feature>
<comment type="cofactor">
    <cofactor evidence="3">
        <name>Mg(2+)</name>
        <dbReference type="ChEBI" id="CHEBI:18420"/>
    </cofactor>
</comment>
<dbReference type="SUPFAM" id="SSF55874">
    <property type="entry name" value="ATPase domain of HSP90 chaperone/DNA topoisomerase II/histidine kinase"/>
    <property type="match status" value="1"/>
</dbReference>
<feature type="active site" description="O-(5'-phospho-DNA)-tyrosine intermediate" evidence="15">
    <location>
        <position position="9"/>
    </location>
</feature>
<dbReference type="GO" id="GO:0046872">
    <property type="term" value="F:metal ion binding"/>
    <property type="evidence" value="ECO:0007669"/>
    <property type="project" value="UniProtKB-KW"/>
</dbReference>
<dbReference type="CDD" id="cd16930">
    <property type="entry name" value="HATPase_TopII-like"/>
    <property type="match status" value="1"/>
</dbReference>
<reference evidence="21" key="1">
    <citation type="submission" date="2020-05" db="EMBL/GenBank/DDBJ databases">
        <title>Phylogenomic resolution of chytrid fungi.</title>
        <authorList>
            <person name="Stajich J.E."/>
            <person name="Amses K."/>
            <person name="Simmons R."/>
            <person name="Seto K."/>
            <person name="Myers J."/>
            <person name="Bonds A."/>
            <person name="Quandt C.A."/>
            <person name="Barry K."/>
            <person name="Liu P."/>
            <person name="Grigoriev I."/>
            <person name="Longcore J.E."/>
            <person name="James T.Y."/>
        </authorList>
    </citation>
    <scope>NUCLEOTIDE SEQUENCE</scope>
    <source>
        <strain evidence="21">JEL0379</strain>
    </source>
</reference>
<dbReference type="InterPro" id="IPR013757">
    <property type="entry name" value="Topo_IIA_A_a_sf"/>
</dbReference>
<dbReference type="InterPro" id="IPR034157">
    <property type="entry name" value="TOPRIM_TopoII"/>
</dbReference>
<dbReference type="GO" id="GO:0003677">
    <property type="term" value="F:DNA binding"/>
    <property type="evidence" value="ECO:0007669"/>
    <property type="project" value="UniProtKB-UniRule"/>
</dbReference>
<dbReference type="Gene3D" id="1.10.268.10">
    <property type="entry name" value="Topoisomerase, domain 3"/>
    <property type="match status" value="1"/>
</dbReference>
<evidence type="ECO:0000256" key="14">
    <source>
        <dbReference type="ARBA" id="ARBA00053943"/>
    </source>
</evidence>
<dbReference type="InterPro" id="IPR020568">
    <property type="entry name" value="Ribosomal_Su5_D2-typ_SF"/>
</dbReference>
<dbReference type="InterPro" id="IPR013760">
    <property type="entry name" value="Topo_IIA-like_dom_sf"/>
</dbReference>
<evidence type="ECO:0000256" key="2">
    <source>
        <dbReference type="ARBA" id="ARBA00001913"/>
    </source>
</evidence>
<sequence>MSSADDSDYSFEGSDSADENIVQSSRVKSPRTPPTKKRATAKPVTQQATLSFGLANGAAAVKHQVAENGVATRQDSPAKPAVGAKKKTVEEIYKQKTQLEHILLRPDTYIGSVEATQAQMWVIDNGRMEYRTVTFVPGLYKIFDEILVNADPSMDTIKVWINKSENSICVQNNGKGVPVSIHKEAGGVYVPELIFGHLLTSSNYDDDDKKVVGGRNGYGAKLCNIFSKEFTVETSDCESGHKYHQVFSDNMSKTGKPKLTKAAKQDYTKITFKPDLAKFGMTELDDDMVALLARRVYDIAGVVANVKVFLNDERIKIKNFKEYVGLYLDSVKQEMKPTLIYEKPDPRWEICFALSDSGQFQQVSFVNSICTSKGGTHVTMIADQIAKKTNEIIKKKTKGEALKLPQIKSRMWLFINAQIENPSFDSQTKENLTLKANKFGSTCLVSEEFLKKVYRSGFIESIMQFTLLKQATQLKQKDGAKRTRLSGIAKLDDANNAGTRQGKNCTLILTEGDSAKALAISGLSVVGRDNYGVFPLRGKLLNVREATHKQIIENAEINHIKQILGLKSEKEYTSTDSLRYGHVMIMADQDHDGSHIKGLIINLFDRFWPSLLANRGFLLQFITPIVRVTKGTREMDFYNIPEYESWKEANNDGKGWNIKYYKGLGTSTAADAKKYFSRMNDHLKPFAKSQDEDREHIELAFSKKKADDRKEWLANLADGTYIDHTMREIPIHEFVNKELILFSMADNVRSIPSAVDGFKPGQRKILFSCFKRNLTKAELKGGKDHAHARYIFTKLPPITRMVYNIADDRLLNYLNEENMSIEPEWYIPIIPMILVNGAEGIGTGWSTSVLNYNPRDVVNNIQRRLNGEEFEVMHPWYRGFKGTIERDGERYKVSGILNQIDDTTIEITELPLGVWTQSYKEFLEGLLIGTDKTDPSIKDYKEYHTDIAVHFVVELSPEQMAKAKEDGLLKKFKITTLKSVSNMVLFNAQGRLKKYESVYEILLEFYGLRLDYYQKRKDWLVAKLRRELSKYENQVRFILQVISGELIVQNRKRDDVINQLRAHKYDPITKSQEGESPEQPAVADVKDENDTEHGFDYLLTMPILNLTMEKVEKLKADRDTKKAELEELLATASSDLWRRDLDAFIAEWDRFEAAVEDTSKNGTTKGRRKPAAAKKQTLSTPDRGMATLGTPAIGATQRRITDKIPDKGKVTLETSAIPDTPRRTTDCTPDKGKLATPAVRGAQRRITDLFSGVRAVSAKRELEGSAGETPPTSPSKRTKYASP</sequence>
<dbReference type="InterPro" id="IPR013758">
    <property type="entry name" value="Topo_IIA_A/C_ab"/>
</dbReference>
<dbReference type="PROSITE" id="PS00177">
    <property type="entry name" value="TOPOISOMERASE_II"/>
    <property type="match status" value="1"/>
</dbReference>
<keyword evidence="10" id="KW-0460">Magnesium</keyword>
<dbReference type="PROSITE" id="PS50880">
    <property type="entry name" value="TOPRIM"/>
    <property type="match status" value="1"/>
</dbReference>
<dbReference type="SMART" id="SM00434">
    <property type="entry name" value="TOP4c"/>
    <property type="match status" value="1"/>
</dbReference>
<evidence type="ECO:0000256" key="4">
    <source>
        <dbReference type="ARBA" id="ARBA00011080"/>
    </source>
</evidence>
<evidence type="ECO:0000256" key="12">
    <source>
        <dbReference type="ARBA" id="ARBA00023125"/>
    </source>
</evidence>
<comment type="function">
    <text evidence="14 16">Control of topological states of DNA by transient breakage and subsequent rejoining of DNA strands. Topoisomerase II makes double-strand breaks.</text>
</comment>
<accession>A0AAD5TLR2</accession>
<feature type="region of interest" description="Disordered" evidence="18">
    <location>
        <begin position="1"/>
        <end position="44"/>
    </location>
</feature>
<dbReference type="Gene3D" id="3.40.50.670">
    <property type="match status" value="1"/>
</dbReference>
<dbReference type="InterPro" id="IPR001241">
    <property type="entry name" value="Topo_IIA"/>
</dbReference>
<comment type="subunit">
    <text evidence="16">Homodimer.</text>
</comment>
<keyword evidence="17" id="KW-0175">Coiled coil</keyword>
<dbReference type="Gene3D" id="3.30.565.10">
    <property type="entry name" value="Histidine kinase-like ATPase, C-terminal domain"/>
    <property type="match status" value="1"/>
</dbReference>
<dbReference type="Pfam" id="PF02518">
    <property type="entry name" value="HATPase_c"/>
    <property type="match status" value="1"/>
</dbReference>
<dbReference type="Gene3D" id="3.30.1490.30">
    <property type="match status" value="1"/>
</dbReference>
<name>A0AAD5TLR2_9FUNG</name>
<dbReference type="SMART" id="SM00433">
    <property type="entry name" value="TOP2c"/>
    <property type="match status" value="1"/>
</dbReference>
<comment type="cofactor">
    <cofactor evidence="2">
        <name>Ca(2+)</name>
        <dbReference type="ChEBI" id="CHEBI:29108"/>
    </cofactor>
</comment>
<feature type="domain" description="Topo IIA-type catalytic" evidence="20">
    <location>
        <begin position="1"/>
        <end position="1141"/>
    </location>
</feature>
<evidence type="ECO:0000259" key="20">
    <source>
        <dbReference type="PROSITE" id="PS52040"/>
    </source>
</evidence>
<dbReference type="FunFam" id="3.30.1490.30:FF:000001">
    <property type="entry name" value="DNA topoisomerase 2"/>
    <property type="match status" value="1"/>
</dbReference>
<dbReference type="EMBL" id="JADGJQ010000017">
    <property type="protein sequence ID" value="KAJ3180229.1"/>
    <property type="molecule type" value="Genomic_DNA"/>
</dbReference>
<dbReference type="FunFam" id="3.30.230.10:FF:000008">
    <property type="entry name" value="DNA topoisomerase 2"/>
    <property type="match status" value="1"/>
</dbReference>
<evidence type="ECO:0000256" key="5">
    <source>
        <dbReference type="ARBA" id="ARBA00012895"/>
    </source>
</evidence>
<evidence type="ECO:0000256" key="11">
    <source>
        <dbReference type="ARBA" id="ARBA00023029"/>
    </source>
</evidence>
<dbReference type="GO" id="GO:0003918">
    <property type="term" value="F:DNA topoisomerase type II (double strand cut, ATP-hydrolyzing) activity"/>
    <property type="evidence" value="ECO:0007669"/>
    <property type="project" value="UniProtKB-UniRule"/>
</dbReference>
<evidence type="ECO:0000256" key="16">
    <source>
        <dbReference type="RuleBase" id="RU362094"/>
    </source>
</evidence>
<dbReference type="PRINTS" id="PR01158">
    <property type="entry name" value="TOPISMRASEII"/>
</dbReference>
<dbReference type="PANTHER" id="PTHR10169">
    <property type="entry name" value="DNA TOPOISOMERASE/GYRASE"/>
    <property type="match status" value="1"/>
</dbReference>
<evidence type="ECO:0000313" key="21">
    <source>
        <dbReference type="EMBL" id="KAJ3180229.1"/>
    </source>
</evidence>
<dbReference type="GO" id="GO:0006265">
    <property type="term" value="P:DNA topological change"/>
    <property type="evidence" value="ECO:0007669"/>
    <property type="project" value="UniProtKB-UniRule"/>
</dbReference>
<comment type="catalytic activity">
    <reaction evidence="1 15 16">
        <text>ATP-dependent breakage, passage and rejoining of double-stranded DNA.</text>
        <dbReference type="EC" id="5.6.2.2"/>
    </reaction>
</comment>
<dbReference type="InterPro" id="IPR013506">
    <property type="entry name" value="Topo_IIA_bsu_dom2"/>
</dbReference>
<organism evidence="21 22">
    <name type="scientific">Geranomyces variabilis</name>
    <dbReference type="NCBI Taxonomy" id="109894"/>
    <lineage>
        <taxon>Eukaryota</taxon>
        <taxon>Fungi</taxon>
        <taxon>Fungi incertae sedis</taxon>
        <taxon>Chytridiomycota</taxon>
        <taxon>Chytridiomycota incertae sedis</taxon>
        <taxon>Chytridiomycetes</taxon>
        <taxon>Spizellomycetales</taxon>
        <taxon>Powellomycetaceae</taxon>
        <taxon>Geranomyces</taxon>
    </lineage>
</organism>
<gene>
    <name evidence="21" type="primary">TOP2_2</name>
    <name evidence="21" type="ORF">HDU87_002106</name>
</gene>
<evidence type="ECO:0000256" key="1">
    <source>
        <dbReference type="ARBA" id="ARBA00000185"/>
    </source>
</evidence>
<keyword evidence="13 15" id="KW-0413">Isomerase</keyword>
<protein>
    <recommendedName>
        <fullName evidence="6 16">DNA topoisomerase 2</fullName>
        <ecNumber evidence="5 16">5.6.2.2</ecNumber>
    </recommendedName>
</protein>
<dbReference type="CDD" id="cd03365">
    <property type="entry name" value="TOPRIM_TopoIIA"/>
    <property type="match status" value="1"/>
</dbReference>
<dbReference type="Gene3D" id="3.90.199.10">
    <property type="entry name" value="Topoisomerase II, domain 5"/>
    <property type="match status" value="2"/>
</dbReference>
<dbReference type="FunFam" id="3.30.1360.40:FF:000003">
    <property type="entry name" value="DNA topoisomerase 2"/>
    <property type="match status" value="1"/>
</dbReference>
<dbReference type="GO" id="GO:0005634">
    <property type="term" value="C:nucleus"/>
    <property type="evidence" value="ECO:0007669"/>
    <property type="project" value="TreeGrafter"/>
</dbReference>
<comment type="caution">
    <text evidence="21">The sequence shown here is derived from an EMBL/GenBank/DDBJ whole genome shotgun (WGS) entry which is preliminary data.</text>
</comment>
<dbReference type="Pfam" id="PF00204">
    <property type="entry name" value="DNA_gyraseB"/>
    <property type="match status" value="1"/>
</dbReference>
<feature type="compositionally biased region" description="Basic and acidic residues" evidence="18">
    <location>
        <begin position="1220"/>
        <end position="1233"/>
    </location>
</feature>
<evidence type="ECO:0000259" key="19">
    <source>
        <dbReference type="PROSITE" id="PS50880"/>
    </source>
</evidence>
<evidence type="ECO:0000256" key="8">
    <source>
        <dbReference type="ARBA" id="ARBA00022741"/>
    </source>
</evidence>
<proteinExistence type="inferred from homology"/>
<dbReference type="Pfam" id="PF16898">
    <property type="entry name" value="TOPRIM_C"/>
    <property type="match status" value="1"/>
</dbReference>
<dbReference type="InterPro" id="IPR003594">
    <property type="entry name" value="HATPase_dom"/>
</dbReference>
<dbReference type="InterPro" id="IPR014721">
    <property type="entry name" value="Ribsml_uS5_D2-typ_fold_subgr"/>
</dbReference>
<dbReference type="Gene3D" id="3.30.1360.40">
    <property type="match status" value="1"/>
</dbReference>
<dbReference type="FunFam" id="3.40.50.670:FF:000001">
    <property type="entry name" value="DNA topoisomerase 2"/>
    <property type="match status" value="2"/>
</dbReference>
<dbReference type="EC" id="5.6.2.2" evidence="5 16"/>
<dbReference type="InterPro" id="IPR018522">
    <property type="entry name" value="TopoIIA_CS"/>
</dbReference>
<dbReference type="FunFam" id="3.30.565.10:FF:000004">
    <property type="entry name" value="DNA topoisomerase 2"/>
    <property type="match status" value="1"/>
</dbReference>
<dbReference type="GO" id="GO:0000712">
    <property type="term" value="P:resolution of meiotic recombination intermediates"/>
    <property type="evidence" value="ECO:0007669"/>
    <property type="project" value="TreeGrafter"/>
</dbReference>
<dbReference type="PROSITE" id="PS52040">
    <property type="entry name" value="TOPO_IIA"/>
    <property type="match status" value="1"/>
</dbReference>
<feature type="region of interest" description="Disordered" evidence="18">
    <location>
        <begin position="1159"/>
        <end position="1189"/>
    </location>
</feature>
<feature type="region of interest" description="Disordered" evidence="18">
    <location>
        <begin position="1218"/>
        <end position="1239"/>
    </location>
</feature>
<dbReference type="SUPFAM" id="SSF56719">
    <property type="entry name" value="Type II DNA topoisomerase"/>
    <property type="match status" value="1"/>
</dbReference>
<dbReference type="CDD" id="cd03481">
    <property type="entry name" value="TopoIIA_Trans_ScTopoIIA"/>
    <property type="match status" value="1"/>
</dbReference>